<reference evidence="1" key="1">
    <citation type="submission" date="2016-04" db="EMBL/GenBank/DDBJ databases">
        <authorList>
            <person name="Evans L.H."/>
            <person name="Alamgir A."/>
            <person name="Owens N."/>
            <person name="Weber N.D."/>
            <person name="Virtaneva K."/>
            <person name="Barbian K."/>
            <person name="Babar A."/>
            <person name="Rosenke K."/>
        </authorList>
    </citation>
    <scope>NUCLEOTIDE SEQUENCE [LARGE SCALE GENOMIC DNA]</scope>
    <source>
        <strain evidence="1">CBS 101.48</strain>
    </source>
</reference>
<evidence type="ECO:0000313" key="1">
    <source>
        <dbReference type="EMBL" id="SAM08952.1"/>
    </source>
</evidence>
<dbReference type="OrthoDB" id="2263377at2759"/>
<gene>
    <name evidence="1" type="primary">ABSGL_14618.1 scaffold 14663</name>
</gene>
<sequence>MTFSSDSSDVEYTAIILAESHSTVIGDVARTTITEQQGKIQQQQGQQCEGNHHCGKNLSVYKQWNIKKWKFHELIIDYVTVLYVLLSDGYDKQERDLSVDTEEELDEQDNHHGQRTDEFYLNNIPTDQPLVASAENAWMAGDLNISQMCYDFKAAPIGLHCDAANMDDVRLLALNDVYVISKVNDISITKYFAKSEGEVIQLFGALMLPKTPPSDYFSTVAIVNKCTAAALITRNQVDVLVASALAGYLHLFYAGPPPFLDENSFVHHYLAPIMKLVFDEKCQLNVDWNMRLGNSSYKLDLLVSSTCGDVLLDLIIGEFKPPNHNSSQVEPDLVKLGKQMRIMINKLVTKGVPNPVVGGVLVQ</sequence>
<dbReference type="Proteomes" id="UP000078561">
    <property type="component" value="Unassembled WGS sequence"/>
</dbReference>
<dbReference type="InParanoid" id="A0A168SUD7"/>
<accession>A0A168SUD7</accession>
<protein>
    <submittedName>
        <fullName evidence="1">Uncharacterized protein</fullName>
    </submittedName>
</protein>
<organism evidence="1">
    <name type="scientific">Absidia glauca</name>
    <name type="common">Pin mould</name>
    <dbReference type="NCBI Taxonomy" id="4829"/>
    <lineage>
        <taxon>Eukaryota</taxon>
        <taxon>Fungi</taxon>
        <taxon>Fungi incertae sedis</taxon>
        <taxon>Mucoromycota</taxon>
        <taxon>Mucoromycotina</taxon>
        <taxon>Mucoromycetes</taxon>
        <taxon>Mucorales</taxon>
        <taxon>Cunninghamellaceae</taxon>
        <taxon>Absidia</taxon>
    </lineage>
</organism>
<keyword evidence="2" id="KW-1185">Reference proteome</keyword>
<name>A0A168SUD7_ABSGL</name>
<evidence type="ECO:0000313" key="2">
    <source>
        <dbReference type="Proteomes" id="UP000078561"/>
    </source>
</evidence>
<proteinExistence type="predicted"/>
<dbReference type="AlphaFoldDB" id="A0A168SUD7"/>
<dbReference type="EMBL" id="LT554937">
    <property type="protein sequence ID" value="SAM08952.1"/>
    <property type="molecule type" value="Genomic_DNA"/>
</dbReference>